<dbReference type="CDD" id="cd06257">
    <property type="entry name" value="DnaJ"/>
    <property type="match status" value="1"/>
</dbReference>
<evidence type="ECO:0000256" key="10">
    <source>
        <dbReference type="SAM" id="MobiDB-lite"/>
    </source>
</evidence>
<organism evidence="13 14">
    <name type="scientific">Litomosoides sigmodontis</name>
    <name type="common">Filarial nematode worm</name>
    <dbReference type="NCBI Taxonomy" id="42156"/>
    <lineage>
        <taxon>Eukaryota</taxon>
        <taxon>Metazoa</taxon>
        <taxon>Ecdysozoa</taxon>
        <taxon>Nematoda</taxon>
        <taxon>Chromadorea</taxon>
        <taxon>Rhabditida</taxon>
        <taxon>Spirurina</taxon>
        <taxon>Spiruromorpha</taxon>
        <taxon>Filarioidea</taxon>
        <taxon>Onchocercidae</taxon>
        <taxon>Litomosoides</taxon>
    </lineage>
</organism>
<feature type="domain" description="J" evidence="11">
    <location>
        <begin position="42"/>
        <end position="104"/>
    </location>
</feature>
<protein>
    <recommendedName>
        <fullName evidence="15">DnaJ homolog subfamily A member 2</fullName>
    </recommendedName>
</protein>
<keyword evidence="7" id="KW-0449">Lipoprotein</keyword>
<dbReference type="PROSITE" id="PS50076">
    <property type="entry name" value="DNAJ_2"/>
    <property type="match status" value="1"/>
</dbReference>
<name>A0A3P6SVB4_LITSI</name>
<feature type="compositionally biased region" description="Acidic residues" evidence="10">
    <location>
        <begin position="431"/>
        <end position="442"/>
    </location>
</feature>
<keyword evidence="2 9" id="KW-0479">Metal-binding</keyword>
<proteinExistence type="inferred from homology"/>
<evidence type="ECO:0000256" key="5">
    <source>
        <dbReference type="ARBA" id="ARBA00022833"/>
    </source>
</evidence>
<evidence type="ECO:0000256" key="9">
    <source>
        <dbReference type="PROSITE-ProRule" id="PRU00546"/>
    </source>
</evidence>
<dbReference type="InterPro" id="IPR002939">
    <property type="entry name" value="DnaJ_C"/>
</dbReference>
<evidence type="ECO:0000313" key="14">
    <source>
        <dbReference type="Proteomes" id="UP000277928"/>
    </source>
</evidence>
<dbReference type="GO" id="GO:0009408">
    <property type="term" value="P:response to heat"/>
    <property type="evidence" value="ECO:0007669"/>
    <property type="project" value="InterPro"/>
</dbReference>
<dbReference type="PROSITE" id="PS51188">
    <property type="entry name" value="ZF_CR"/>
    <property type="match status" value="1"/>
</dbReference>
<dbReference type="InterPro" id="IPR001623">
    <property type="entry name" value="DnaJ_domain"/>
</dbReference>
<dbReference type="HAMAP" id="MF_01152">
    <property type="entry name" value="DnaJ"/>
    <property type="match status" value="1"/>
</dbReference>
<dbReference type="PANTHER" id="PTHR43888">
    <property type="entry name" value="DNAJ-LIKE-2, ISOFORM A-RELATED"/>
    <property type="match status" value="1"/>
</dbReference>
<dbReference type="FunFam" id="2.10.230.10:FF:000001">
    <property type="entry name" value="DnaJ subfamily A member 2"/>
    <property type="match status" value="1"/>
</dbReference>
<dbReference type="STRING" id="42156.A0A3P6SVB4"/>
<dbReference type="GO" id="GO:0005524">
    <property type="term" value="F:ATP binding"/>
    <property type="evidence" value="ECO:0007669"/>
    <property type="project" value="InterPro"/>
</dbReference>
<dbReference type="OMA" id="RVCPTCV"/>
<dbReference type="Gene3D" id="2.10.230.10">
    <property type="entry name" value="Heat shock protein DnaJ, cysteine-rich domain"/>
    <property type="match status" value="1"/>
</dbReference>
<accession>A0A3P6SVB4</accession>
<evidence type="ECO:0000256" key="6">
    <source>
        <dbReference type="ARBA" id="ARBA00023186"/>
    </source>
</evidence>
<keyword evidence="6" id="KW-0143">Chaperone</keyword>
<keyword evidence="8" id="KW-0636">Prenylation</keyword>
<evidence type="ECO:0000259" key="12">
    <source>
        <dbReference type="PROSITE" id="PS51188"/>
    </source>
</evidence>
<dbReference type="GO" id="GO:0051082">
    <property type="term" value="F:unfolded protein binding"/>
    <property type="evidence" value="ECO:0007669"/>
    <property type="project" value="InterPro"/>
</dbReference>
<dbReference type="SMART" id="SM00271">
    <property type="entry name" value="DnaJ"/>
    <property type="match status" value="1"/>
</dbReference>
<dbReference type="PROSITE" id="PS00636">
    <property type="entry name" value="DNAJ_1"/>
    <property type="match status" value="1"/>
</dbReference>
<evidence type="ECO:0000256" key="3">
    <source>
        <dbReference type="ARBA" id="ARBA00022737"/>
    </source>
</evidence>
<dbReference type="SUPFAM" id="SSF49493">
    <property type="entry name" value="HSP40/DnaJ peptide-binding domain"/>
    <property type="match status" value="2"/>
</dbReference>
<dbReference type="OrthoDB" id="550424at2759"/>
<dbReference type="Gene3D" id="1.10.287.110">
    <property type="entry name" value="DnaJ domain"/>
    <property type="match status" value="1"/>
</dbReference>
<dbReference type="Pfam" id="PF00226">
    <property type="entry name" value="DnaJ"/>
    <property type="match status" value="1"/>
</dbReference>
<dbReference type="GO" id="GO:0030544">
    <property type="term" value="F:Hsp70 protein binding"/>
    <property type="evidence" value="ECO:0007669"/>
    <property type="project" value="InterPro"/>
</dbReference>
<evidence type="ECO:0000256" key="1">
    <source>
        <dbReference type="ARBA" id="ARBA00022481"/>
    </source>
</evidence>
<dbReference type="Gene3D" id="2.60.260.20">
    <property type="entry name" value="Urease metallochaperone UreE, N-terminal domain"/>
    <property type="match status" value="2"/>
</dbReference>
<dbReference type="SUPFAM" id="SSF46565">
    <property type="entry name" value="Chaperone J-domain"/>
    <property type="match status" value="1"/>
</dbReference>
<evidence type="ECO:0000259" key="11">
    <source>
        <dbReference type="PROSITE" id="PS50076"/>
    </source>
</evidence>
<dbReference type="GO" id="GO:0008270">
    <property type="term" value="F:zinc ion binding"/>
    <property type="evidence" value="ECO:0007669"/>
    <property type="project" value="UniProtKB-KW"/>
</dbReference>
<evidence type="ECO:0000313" key="13">
    <source>
        <dbReference type="EMBL" id="VDK71785.1"/>
    </source>
</evidence>
<sequence>MCLRRRGRDQSDSISSLVEKPTAMFFRRMNGGGRTNGPVDTTLYDILRVQPNATDDEIKKSYRHLAKEYHPDKNPSHGDKFKEISFAYEVLSNPERRGVYDARGLDGIKEGDSGGFSGAEDLFSTLFGGGPLSSFFGGGGGRRRKMRGQDMVHPLKVSLEDLYNGKKSKLQLSKRVICSTCHGRGGKEGASYDCQDCRGAGVKNIIRKLGSGLIQQMQIQCPDCNGTGAKIPEKDQCKTCRGEKTLTEKKMLEVVIQKGMHDGQKICFRGEGDQEPGVEPGDVIIVVQSKPHDIFQRQGDNLLMQKKISLNDALCGCQFVIKHLDGRELIVTTRPNDILEPDCIRGIRNEGMPAVDSLGGAGVLFIKFKIEFPEDNFLKSESDYKCLEALLGGRPQTGPLPEGENVEEISLMSYEERRYEKRGRSGQGEVYQDDVDEEDEEMSGGGGTHNVQCAQS</sequence>
<evidence type="ECO:0000256" key="2">
    <source>
        <dbReference type="ARBA" id="ARBA00022723"/>
    </source>
</evidence>
<dbReference type="EMBL" id="UYRX01000056">
    <property type="protein sequence ID" value="VDK71785.1"/>
    <property type="molecule type" value="Genomic_DNA"/>
</dbReference>
<dbReference type="CDD" id="cd10747">
    <property type="entry name" value="DnaJ_C"/>
    <property type="match status" value="1"/>
</dbReference>
<evidence type="ECO:0000256" key="4">
    <source>
        <dbReference type="ARBA" id="ARBA00022771"/>
    </source>
</evidence>
<feature type="region of interest" description="Disordered" evidence="10">
    <location>
        <begin position="417"/>
        <end position="456"/>
    </location>
</feature>
<dbReference type="InterPro" id="IPR018253">
    <property type="entry name" value="DnaJ_domain_CS"/>
</dbReference>
<dbReference type="InterPro" id="IPR036869">
    <property type="entry name" value="J_dom_sf"/>
</dbReference>
<feature type="domain" description="CR-type" evidence="12">
    <location>
        <begin position="165"/>
        <end position="249"/>
    </location>
</feature>
<dbReference type="FunFam" id="1.10.287.110:FF:000016">
    <property type="entry name" value="DnaJ (Hsp40) homolog, subfamily A, member 2"/>
    <property type="match status" value="1"/>
</dbReference>
<keyword evidence="5 9" id="KW-0862">Zinc</keyword>
<dbReference type="InterPro" id="IPR036410">
    <property type="entry name" value="HSP_DnaJ_Cys-rich_dom_sf"/>
</dbReference>
<dbReference type="CDD" id="cd10719">
    <property type="entry name" value="DnaJ_zf"/>
    <property type="match status" value="1"/>
</dbReference>
<keyword evidence="4 9" id="KW-0863">Zinc-finger</keyword>
<evidence type="ECO:0000256" key="8">
    <source>
        <dbReference type="ARBA" id="ARBA00023289"/>
    </source>
</evidence>
<dbReference type="PRINTS" id="PR00625">
    <property type="entry name" value="JDOMAIN"/>
</dbReference>
<evidence type="ECO:0008006" key="15">
    <source>
        <dbReference type="Google" id="ProtNLM"/>
    </source>
</evidence>
<dbReference type="AlphaFoldDB" id="A0A3P6SVB4"/>
<feature type="zinc finger region" description="CR-type" evidence="9">
    <location>
        <begin position="165"/>
        <end position="249"/>
    </location>
</feature>
<dbReference type="GO" id="GO:0006457">
    <property type="term" value="P:protein folding"/>
    <property type="evidence" value="ECO:0007669"/>
    <property type="project" value="InterPro"/>
</dbReference>
<evidence type="ECO:0000256" key="7">
    <source>
        <dbReference type="ARBA" id="ARBA00023288"/>
    </source>
</evidence>
<dbReference type="InterPro" id="IPR012724">
    <property type="entry name" value="DnaJ"/>
</dbReference>
<dbReference type="SUPFAM" id="SSF57938">
    <property type="entry name" value="DnaJ/Hsp40 cysteine-rich domain"/>
    <property type="match status" value="1"/>
</dbReference>
<dbReference type="Pfam" id="PF00684">
    <property type="entry name" value="DnaJ_CXXCXGXG"/>
    <property type="match status" value="1"/>
</dbReference>
<keyword evidence="14" id="KW-1185">Reference proteome</keyword>
<gene>
    <name evidence="13" type="ORF">NLS_LOCUS1562</name>
</gene>
<dbReference type="Proteomes" id="UP000277928">
    <property type="component" value="Unassembled WGS sequence"/>
</dbReference>
<dbReference type="InterPro" id="IPR044713">
    <property type="entry name" value="DNJA1/2-like"/>
</dbReference>
<dbReference type="FunFam" id="2.60.260.20:FF:000003">
    <property type="entry name" value="DnaJ subfamily A member 2"/>
    <property type="match status" value="1"/>
</dbReference>
<keyword evidence="1" id="KW-0488">Methylation</keyword>
<dbReference type="Pfam" id="PF01556">
    <property type="entry name" value="DnaJ_C"/>
    <property type="match status" value="1"/>
</dbReference>
<reference evidence="13 14" key="1">
    <citation type="submission" date="2018-08" db="EMBL/GenBank/DDBJ databases">
        <authorList>
            <person name="Laetsch R D."/>
            <person name="Stevens L."/>
            <person name="Kumar S."/>
            <person name="Blaxter L. M."/>
        </authorList>
    </citation>
    <scope>NUCLEOTIDE SEQUENCE [LARGE SCALE GENOMIC DNA]</scope>
</reference>
<dbReference type="InterPro" id="IPR008971">
    <property type="entry name" value="HSP40/DnaJ_pept-bd"/>
</dbReference>
<dbReference type="InterPro" id="IPR001305">
    <property type="entry name" value="HSP_DnaJ_Cys-rich_dom"/>
</dbReference>
<keyword evidence="3" id="KW-0677">Repeat</keyword>